<dbReference type="EMBL" id="JAAYUN010000049">
    <property type="protein sequence ID" value="NLJ22006.1"/>
    <property type="molecule type" value="Genomic_DNA"/>
</dbReference>
<gene>
    <name evidence="1" type="ORF">GX426_02715</name>
</gene>
<evidence type="ECO:0000313" key="2">
    <source>
        <dbReference type="Proteomes" id="UP000544742"/>
    </source>
</evidence>
<proteinExistence type="predicted"/>
<protein>
    <submittedName>
        <fullName evidence="1">Uncharacterized protein</fullName>
    </submittedName>
</protein>
<reference evidence="1 2" key="1">
    <citation type="journal article" date="2020" name="Biotechnol. Biofuels">
        <title>New insights from the biogas microbiome by comprehensive genome-resolved metagenomics of nearly 1600 species originating from multiple anaerobic digesters.</title>
        <authorList>
            <person name="Campanaro S."/>
            <person name="Treu L."/>
            <person name="Rodriguez-R L.M."/>
            <person name="Kovalovszki A."/>
            <person name="Ziels R.M."/>
            <person name="Maus I."/>
            <person name="Zhu X."/>
            <person name="Kougias P.G."/>
            <person name="Basile A."/>
            <person name="Luo G."/>
            <person name="Schluter A."/>
            <person name="Konstantinidis K.T."/>
            <person name="Angelidaki I."/>
        </authorList>
    </citation>
    <scope>NUCLEOTIDE SEQUENCE [LARGE SCALE GENOMIC DNA]</scope>
    <source>
        <strain evidence="1">AS27yjCOA_157</strain>
    </source>
</reference>
<organism evidence="1 2">
    <name type="scientific">Methanothrix soehngenii</name>
    <name type="common">Methanosaeta concilii</name>
    <dbReference type="NCBI Taxonomy" id="2223"/>
    <lineage>
        <taxon>Archaea</taxon>
        <taxon>Methanobacteriati</taxon>
        <taxon>Methanobacteriota</taxon>
        <taxon>Stenosarchaea group</taxon>
        <taxon>Methanomicrobia</taxon>
        <taxon>Methanotrichales</taxon>
        <taxon>Methanotrichaceae</taxon>
        <taxon>Methanothrix</taxon>
    </lineage>
</organism>
<name>A0A7K4AG81_METSH</name>
<evidence type="ECO:0000313" key="1">
    <source>
        <dbReference type="EMBL" id="NLJ22006.1"/>
    </source>
</evidence>
<dbReference type="AlphaFoldDB" id="A0A7K4AG81"/>
<sequence>MMIKKASQIIVAALLILVMGDAIASNLNIDYSHNVAGTGTVMTNFEMGSPENTKAIGEVHGTGEILNKYIFSTNSSENITILDQFLFTKAQPSNVTTIKSYPVMERMPGSFRLLGTSWSGQINAEKIIFAPSQRLINYSSN</sequence>
<dbReference type="GeneID" id="10460191"/>
<dbReference type="Proteomes" id="UP000544742">
    <property type="component" value="Unassembled WGS sequence"/>
</dbReference>
<dbReference type="RefSeq" id="WP_048131680.1">
    <property type="nucleotide sequence ID" value="NZ_CAJYDL010000001.1"/>
</dbReference>
<comment type="caution">
    <text evidence="1">The sequence shown here is derived from an EMBL/GenBank/DDBJ whole genome shotgun (WGS) entry which is preliminary data.</text>
</comment>
<accession>A0A7K4AG81</accession>